<dbReference type="EMBL" id="JXAL01000022">
    <property type="protein sequence ID" value="KIL35389.1"/>
    <property type="molecule type" value="Genomic_DNA"/>
</dbReference>
<proteinExistence type="predicted"/>
<comment type="caution">
    <text evidence="1">The sequence shown here is derived from an EMBL/GenBank/DDBJ whole genome shotgun (WGS) entry which is preliminary data.</text>
</comment>
<sequence length="134" mass="15305">MSNELNVANCPRCNAIFQMNSRNLCSNCSAEDDRQLHLIESILKRNRHLTTEEVAAAASVPAERIRSWIRIGRIRLYDYPNLTDTCDMCGGPLRKGKLCASCTTKLENDIARMNEQEQLMKERLRAANNYISKK</sequence>
<accession>A0ABR5A2X9</accession>
<evidence type="ECO:0000313" key="1">
    <source>
        <dbReference type="EMBL" id="KIL35389.1"/>
    </source>
</evidence>
<evidence type="ECO:0008006" key="3">
    <source>
        <dbReference type="Google" id="ProtNLM"/>
    </source>
</evidence>
<reference evidence="1 2" key="1">
    <citation type="submission" date="2014-12" db="EMBL/GenBank/DDBJ databases">
        <title>Draft genome sequence of Cohnella kolymensis strain B-2846.</title>
        <authorList>
            <person name="Karlyshev A.V."/>
            <person name="Kudryashova E.B."/>
        </authorList>
    </citation>
    <scope>NUCLEOTIDE SEQUENCE [LARGE SCALE GENOMIC DNA]</scope>
    <source>
        <strain evidence="1 2">VKM B-2846</strain>
    </source>
</reference>
<organism evidence="1 2">
    <name type="scientific">Cohnella kolymensis</name>
    <dbReference type="NCBI Taxonomy" id="1590652"/>
    <lineage>
        <taxon>Bacteria</taxon>
        <taxon>Bacillati</taxon>
        <taxon>Bacillota</taxon>
        <taxon>Bacilli</taxon>
        <taxon>Bacillales</taxon>
        <taxon>Paenibacillaceae</taxon>
        <taxon>Cohnella</taxon>
    </lineage>
</organism>
<protein>
    <recommendedName>
        <fullName evidence="3">Flagellar protein</fullName>
    </recommendedName>
</protein>
<name>A0ABR5A2X9_9BACL</name>
<keyword evidence="2" id="KW-1185">Reference proteome</keyword>
<dbReference type="RefSeq" id="WP_041064210.1">
    <property type="nucleotide sequence ID" value="NZ_JXAL01000022.1"/>
</dbReference>
<evidence type="ECO:0000313" key="2">
    <source>
        <dbReference type="Proteomes" id="UP000054526"/>
    </source>
</evidence>
<gene>
    <name evidence="1" type="ORF">SD71_13825</name>
</gene>
<dbReference type="Proteomes" id="UP000054526">
    <property type="component" value="Unassembled WGS sequence"/>
</dbReference>